<dbReference type="EMBL" id="OU896712">
    <property type="protein sequence ID" value="CAH1174287.1"/>
    <property type="molecule type" value="Genomic_DNA"/>
</dbReference>
<reference evidence="2" key="2">
    <citation type="submission" date="2022-10" db="EMBL/GenBank/DDBJ databases">
        <authorList>
            <consortium name="ENA_rothamsted_submissions"/>
            <consortium name="culmorum"/>
            <person name="King R."/>
        </authorList>
    </citation>
    <scope>NUCLEOTIDE SEQUENCE</scope>
</reference>
<dbReference type="InterPro" id="IPR052849">
    <property type="entry name" value="MORN_repeat_protein"/>
</dbReference>
<protein>
    <submittedName>
        <fullName evidence="2">Uncharacterized protein</fullName>
    </submittedName>
</protein>
<evidence type="ECO:0000313" key="3">
    <source>
        <dbReference type="Proteomes" id="UP001153737"/>
    </source>
</evidence>
<dbReference type="AlphaFoldDB" id="A0A9P0DRX5"/>
<sequence>MNDTSKKSITSESKLSEYDRDPDFHKGTSKFEFPNGDRYDGEYCAHRSGVVWREGMGTYTTKDGQMYKGKWMDDKLVETEEVEISFTEDFQYYGNLSNNKLNGPALYSFHKNMNLLCDFSENKPIGNLLILDKKGREWRGKALDASALFLPEHIYFKSIPRDYGRGRPRERETPQKQREQLVDRVKEKSEKAAIDDVNKEKLRELEMKIFAKTKKTVSDLKFEQSDWYQQYQNFKRIYNEMQEIVKETGEESLNDSQKEWFRKYEEFKKKYLEIMAGRKHKEKNLSEYKLFELFNSDEYQNSCPPVSVFYPTRKSEEQFEKKQDESMDHKVEFSKTQT</sequence>
<dbReference type="PANTHER" id="PTHR46917">
    <property type="entry name" value="MORN REPEAT-CONTAINING PROTEIN 2"/>
    <property type="match status" value="1"/>
</dbReference>
<accession>A0A9P0DRX5</accession>
<feature type="compositionally biased region" description="Basic and acidic residues" evidence="1">
    <location>
        <begin position="14"/>
        <end position="26"/>
    </location>
</feature>
<evidence type="ECO:0000256" key="1">
    <source>
        <dbReference type="SAM" id="MobiDB-lite"/>
    </source>
</evidence>
<dbReference type="PANTHER" id="PTHR46917:SF1">
    <property type="entry name" value="MORN REPEAT-CONTAINING PROTEIN 2"/>
    <property type="match status" value="1"/>
</dbReference>
<feature type="region of interest" description="Disordered" evidence="1">
    <location>
        <begin position="319"/>
        <end position="338"/>
    </location>
</feature>
<dbReference type="Gene3D" id="2.20.110.10">
    <property type="entry name" value="Histone H3 K4-specific methyltransferase SET7/9 N-terminal domain"/>
    <property type="match status" value="1"/>
</dbReference>
<evidence type="ECO:0000313" key="2">
    <source>
        <dbReference type="EMBL" id="CAH1174287.1"/>
    </source>
</evidence>
<dbReference type="Proteomes" id="UP001153737">
    <property type="component" value="Chromosome 6"/>
</dbReference>
<dbReference type="OrthoDB" id="62956at2759"/>
<keyword evidence="3" id="KW-1185">Reference proteome</keyword>
<feature type="region of interest" description="Disordered" evidence="1">
    <location>
        <begin position="1"/>
        <end position="29"/>
    </location>
</feature>
<gene>
    <name evidence="2" type="ORF">PHAECO_LOCUS10028</name>
</gene>
<reference evidence="2" key="1">
    <citation type="submission" date="2022-01" db="EMBL/GenBank/DDBJ databases">
        <authorList>
            <person name="King R."/>
        </authorList>
    </citation>
    <scope>NUCLEOTIDE SEQUENCE</scope>
</reference>
<organism evidence="2 3">
    <name type="scientific">Phaedon cochleariae</name>
    <name type="common">Mustard beetle</name>
    <dbReference type="NCBI Taxonomy" id="80249"/>
    <lineage>
        <taxon>Eukaryota</taxon>
        <taxon>Metazoa</taxon>
        <taxon>Ecdysozoa</taxon>
        <taxon>Arthropoda</taxon>
        <taxon>Hexapoda</taxon>
        <taxon>Insecta</taxon>
        <taxon>Pterygota</taxon>
        <taxon>Neoptera</taxon>
        <taxon>Endopterygota</taxon>
        <taxon>Coleoptera</taxon>
        <taxon>Polyphaga</taxon>
        <taxon>Cucujiformia</taxon>
        <taxon>Chrysomeloidea</taxon>
        <taxon>Chrysomelidae</taxon>
        <taxon>Chrysomelinae</taxon>
        <taxon>Chrysomelini</taxon>
        <taxon>Phaedon</taxon>
    </lineage>
</organism>
<name>A0A9P0DRX5_PHACE</name>
<dbReference type="SUPFAM" id="SSF82185">
    <property type="entry name" value="Histone H3 K4-specific methyltransferase SET7/9 N-terminal domain"/>
    <property type="match status" value="1"/>
</dbReference>
<proteinExistence type="predicted"/>